<keyword evidence="3" id="KW-0238">DNA-binding</keyword>
<dbReference type="GO" id="GO:0099402">
    <property type="term" value="P:plant organ development"/>
    <property type="evidence" value="ECO:0007669"/>
    <property type="project" value="UniProtKB-ARBA"/>
</dbReference>
<dbReference type="InterPro" id="IPR036879">
    <property type="entry name" value="TF_MADSbox_sf"/>
</dbReference>
<keyword evidence="6" id="KW-0175">Coiled coil</keyword>
<dbReference type="SMART" id="SM00432">
    <property type="entry name" value="MADS"/>
    <property type="match status" value="1"/>
</dbReference>
<dbReference type="EMBL" id="PYDT01000004">
    <property type="protein sequence ID" value="THU64564.1"/>
    <property type="molecule type" value="Genomic_DNA"/>
</dbReference>
<accession>A0A4S8JR76</accession>
<organism evidence="9 10">
    <name type="scientific">Musa balbisiana</name>
    <name type="common">Banana</name>
    <dbReference type="NCBI Taxonomy" id="52838"/>
    <lineage>
        <taxon>Eukaryota</taxon>
        <taxon>Viridiplantae</taxon>
        <taxon>Streptophyta</taxon>
        <taxon>Embryophyta</taxon>
        <taxon>Tracheophyta</taxon>
        <taxon>Spermatophyta</taxon>
        <taxon>Magnoliopsida</taxon>
        <taxon>Liliopsida</taxon>
        <taxon>Zingiberales</taxon>
        <taxon>Musaceae</taxon>
        <taxon>Musa</taxon>
    </lineage>
</organism>
<dbReference type="AlphaFoldDB" id="A0A4S8JR76"/>
<dbReference type="Gene3D" id="3.40.1810.10">
    <property type="entry name" value="Transcription factor, MADS-box"/>
    <property type="match status" value="1"/>
</dbReference>
<name>A0A4S8JR76_MUSBA</name>
<evidence type="ECO:0000259" key="8">
    <source>
        <dbReference type="PROSITE" id="PS51297"/>
    </source>
</evidence>
<evidence type="ECO:0000256" key="4">
    <source>
        <dbReference type="ARBA" id="ARBA00023163"/>
    </source>
</evidence>
<keyword evidence="5" id="KW-0539">Nucleus</keyword>
<sequence>MVRGKTQIRRIENAASRQVTFSKRRSGLLKKAYELSVLCDAEVALIVFSSRGKLYEFASSSVQMTIERYMMHTKDAGISKKATEQSTQLKFEATSMTERIKFLEDHKRKLLGEDLVSCSVEELNELELQLETSLNSIKQTRRRLLLEKIARLNEEETELLKENAVLRQQVKHKSEATPKLTAIQEADLDDHASQGKNMEVDTELMIGMPGSG</sequence>
<dbReference type="GO" id="GO:0009908">
    <property type="term" value="P:flower development"/>
    <property type="evidence" value="ECO:0007669"/>
    <property type="project" value="UniProtKB-ARBA"/>
</dbReference>
<dbReference type="PANTHER" id="PTHR48019">
    <property type="entry name" value="SERUM RESPONSE FACTOR HOMOLOG"/>
    <property type="match status" value="1"/>
</dbReference>
<dbReference type="Pfam" id="PF01486">
    <property type="entry name" value="K-box"/>
    <property type="match status" value="1"/>
</dbReference>
<protein>
    <submittedName>
        <fullName evidence="9">Uncharacterized protein</fullName>
    </submittedName>
</protein>
<evidence type="ECO:0000256" key="6">
    <source>
        <dbReference type="SAM" id="Coils"/>
    </source>
</evidence>
<dbReference type="FunFam" id="3.40.1810.10:FF:000030">
    <property type="entry name" value="Agamous-like MADS-box protein AGL13"/>
    <property type="match status" value="1"/>
</dbReference>
<dbReference type="PROSITE" id="PS51297">
    <property type="entry name" value="K_BOX"/>
    <property type="match status" value="1"/>
</dbReference>
<dbReference type="PROSITE" id="PS50066">
    <property type="entry name" value="MADS_BOX_2"/>
    <property type="match status" value="1"/>
</dbReference>
<dbReference type="InterPro" id="IPR033896">
    <property type="entry name" value="MEF2-like_N"/>
</dbReference>
<dbReference type="GO" id="GO:0045944">
    <property type="term" value="P:positive regulation of transcription by RNA polymerase II"/>
    <property type="evidence" value="ECO:0007669"/>
    <property type="project" value="InterPro"/>
</dbReference>
<dbReference type="Pfam" id="PF00319">
    <property type="entry name" value="SRF-TF"/>
    <property type="match status" value="1"/>
</dbReference>
<dbReference type="InterPro" id="IPR050142">
    <property type="entry name" value="MADS-box/MEF2_TF"/>
</dbReference>
<keyword evidence="2" id="KW-0805">Transcription regulation</keyword>
<comment type="subcellular location">
    <subcellularLocation>
        <location evidence="1">Nucleus</location>
    </subcellularLocation>
</comment>
<dbReference type="GO" id="GO:0000977">
    <property type="term" value="F:RNA polymerase II transcription regulatory region sequence-specific DNA binding"/>
    <property type="evidence" value="ECO:0007669"/>
    <property type="project" value="InterPro"/>
</dbReference>
<feature type="domain" description="K-box" evidence="8">
    <location>
        <begin position="86"/>
        <end position="176"/>
    </location>
</feature>
<dbReference type="SUPFAM" id="SSF55455">
    <property type="entry name" value="SRF-like"/>
    <property type="match status" value="1"/>
</dbReference>
<keyword evidence="4" id="KW-0804">Transcription</keyword>
<dbReference type="GO" id="GO:0046983">
    <property type="term" value="F:protein dimerization activity"/>
    <property type="evidence" value="ECO:0007669"/>
    <property type="project" value="InterPro"/>
</dbReference>
<dbReference type="InterPro" id="IPR002487">
    <property type="entry name" value="TF_Kbox"/>
</dbReference>
<evidence type="ECO:0000256" key="3">
    <source>
        <dbReference type="ARBA" id="ARBA00023125"/>
    </source>
</evidence>
<dbReference type="InterPro" id="IPR002100">
    <property type="entry name" value="TF_MADSbox"/>
</dbReference>
<dbReference type="GO" id="GO:0003700">
    <property type="term" value="F:DNA-binding transcription factor activity"/>
    <property type="evidence" value="ECO:0007669"/>
    <property type="project" value="InterPro"/>
</dbReference>
<feature type="domain" description="MADS-box" evidence="7">
    <location>
        <begin position="1"/>
        <end position="61"/>
    </location>
</feature>
<dbReference type="PRINTS" id="PR00404">
    <property type="entry name" value="MADSDOMAIN"/>
</dbReference>
<dbReference type="STRING" id="52838.A0A4S8JR76"/>
<evidence type="ECO:0000259" key="7">
    <source>
        <dbReference type="PROSITE" id="PS50066"/>
    </source>
</evidence>
<dbReference type="CDD" id="cd00265">
    <property type="entry name" value="MADS_MEF2_like"/>
    <property type="match status" value="1"/>
</dbReference>
<evidence type="ECO:0000256" key="5">
    <source>
        <dbReference type="ARBA" id="ARBA00023242"/>
    </source>
</evidence>
<dbReference type="GO" id="GO:0005634">
    <property type="term" value="C:nucleus"/>
    <property type="evidence" value="ECO:0007669"/>
    <property type="project" value="UniProtKB-SubCell"/>
</dbReference>
<evidence type="ECO:0000313" key="10">
    <source>
        <dbReference type="Proteomes" id="UP000317650"/>
    </source>
</evidence>
<evidence type="ECO:0000313" key="9">
    <source>
        <dbReference type="EMBL" id="THU64564.1"/>
    </source>
</evidence>
<proteinExistence type="predicted"/>
<keyword evidence="10" id="KW-1185">Reference proteome</keyword>
<dbReference type="Proteomes" id="UP000317650">
    <property type="component" value="Chromosome 1"/>
</dbReference>
<dbReference type="PROSITE" id="PS00350">
    <property type="entry name" value="MADS_BOX_1"/>
    <property type="match status" value="1"/>
</dbReference>
<evidence type="ECO:0000256" key="1">
    <source>
        <dbReference type="ARBA" id="ARBA00004123"/>
    </source>
</evidence>
<feature type="coiled-coil region" evidence="6">
    <location>
        <begin position="123"/>
        <end position="169"/>
    </location>
</feature>
<reference evidence="9 10" key="1">
    <citation type="journal article" date="2019" name="Nat. Plants">
        <title>Genome sequencing of Musa balbisiana reveals subgenome evolution and function divergence in polyploid bananas.</title>
        <authorList>
            <person name="Yao X."/>
        </authorList>
    </citation>
    <scope>NUCLEOTIDE SEQUENCE [LARGE SCALE GENOMIC DNA]</scope>
    <source>
        <strain evidence="10">cv. DH-PKW</strain>
        <tissue evidence="9">Leaves</tissue>
    </source>
</reference>
<evidence type="ECO:0000256" key="2">
    <source>
        <dbReference type="ARBA" id="ARBA00023015"/>
    </source>
</evidence>
<comment type="caution">
    <text evidence="9">The sequence shown here is derived from an EMBL/GenBank/DDBJ whole genome shotgun (WGS) entry which is preliminary data.</text>
</comment>
<gene>
    <name evidence="9" type="ORF">C4D60_Mb01t27790</name>
</gene>